<comment type="caution">
    <text evidence="16">The sequence shown here is derived from an EMBL/GenBank/DDBJ whole genome shotgun (WGS) entry which is preliminary data.</text>
</comment>
<dbReference type="EC" id="4.3.2.2" evidence="5 13"/>
<dbReference type="InterPro" id="IPR008948">
    <property type="entry name" value="L-Aspartase-like"/>
</dbReference>
<dbReference type="UniPathway" id="UPA00074">
    <property type="reaction ID" value="UER00132"/>
</dbReference>
<evidence type="ECO:0000256" key="12">
    <source>
        <dbReference type="ARBA" id="ARBA00049115"/>
    </source>
</evidence>
<gene>
    <name evidence="16" type="primary">purB</name>
    <name evidence="16" type="ORF">DRO04_00765</name>
</gene>
<evidence type="ECO:0000256" key="5">
    <source>
        <dbReference type="ARBA" id="ARBA00012339"/>
    </source>
</evidence>
<dbReference type="InterPro" id="IPR004769">
    <property type="entry name" value="Pur_lyase"/>
</dbReference>
<comment type="catalytic activity">
    <reaction evidence="9">
        <text>(2S)-2-[5-amino-1-(5-phospho-beta-D-ribosyl)imidazole-4-carboxamido]succinate = 5-amino-1-(5-phospho-beta-D-ribosyl)imidazole-4-carboxamide + fumarate</text>
        <dbReference type="Rhea" id="RHEA:23920"/>
        <dbReference type="ChEBI" id="CHEBI:29806"/>
        <dbReference type="ChEBI" id="CHEBI:58443"/>
        <dbReference type="ChEBI" id="CHEBI:58475"/>
        <dbReference type="EC" id="4.3.2.2"/>
    </reaction>
    <physiologicalReaction direction="left-to-right" evidence="9">
        <dbReference type="Rhea" id="RHEA:23921"/>
    </physiologicalReaction>
</comment>
<evidence type="ECO:0000256" key="10">
    <source>
        <dbReference type="ARBA" id="ARBA00025012"/>
    </source>
</evidence>
<dbReference type="PANTHER" id="PTHR43172">
    <property type="entry name" value="ADENYLOSUCCINATE LYASE"/>
    <property type="match status" value="1"/>
</dbReference>
<evidence type="ECO:0000256" key="3">
    <source>
        <dbReference type="ARBA" id="ARBA00008273"/>
    </source>
</evidence>
<evidence type="ECO:0000256" key="11">
    <source>
        <dbReference type="ARBA" id="ARBA00030717"/>
    </source>
</evidence>
<dbReference type="Gene3D" id="1.20.200.10">
    <property type="entry name" value="Fumarase/aspartase (Central domain)"/>
    <property type="match status" value="1"/>
</dbReference>
<dbReference type="Gene3D" id="1.10.40.30">
    <property type="entry name" value="Fumarase/aspartase (C-terminal domain)"/>
    <property type="match status" value="1"/>
</dbReference>
<evidence type="ECO:0000256" key="9">
    <source>
        <dbReference type="ARBA" id="ARBA00024477"/>
    </source>
</evidence>
<dbReference type="PROSITE" id="PS00163">
    <property type="entry name" value="FUMARATE_LYASES"/>
    <property type="match status" value="1"/>
</dbReference>
<dbReference type="GO" id="GO:0004018">
    <property type="term" value="F:N6-(1,2-dicarboxyethyl)AMP AMP-lyase (fumarate-forming) activity"/>
    <property type="evidence" value="ECO:0007669"/>
    <property type="project" value="UniProtKB-UniRule"/>
</dbReference>
<dbReference type="AlphaFoldDB" id="A0A497JJB7"/>
<organism evidence="16 17">
    <name type="scientific">Candidatus Iainarchaeum sp</name>
    <dbReference type="NCBI Taxonomy" id="3101447"/>
    <lineage>
        <taxon>Archaea</taxon>
        <taxon>Candidatus Iainarchaeota</taxon>
        <taxon>Candidatus Iainarchaeia</taxon>
        <taxon>Candidatus Iainarchaeales</taxon>
        <taxon>Candidatus Iainarchaeaceae</taxon>
        <taxon>Candidatus Iainarchaeum</taxon>
    </lineage>
</organism>
<dbReference type="InterPro" id="IPR000362">
    <property type="entry name" value="Fumarate_lyase_fam"/>
</dbReference>
<proteinExistence type="inferred from homology"/>
<sequence length="438" mass="50650">MSFDLISPLDFRYGKQHTNIFSKYLTEEAKIKYMAIVEAAVAEVFAEFGIITKDIAEKIKTAANSINAAEVYEEEKRIKHDVRALVNCIRNKVDEATKPFVHFCLTSYDVIDTANSLRYKKFIEAELLPEIEALISILQKRAEEERDTLQIGRTHGQHALPITFGYYLYYYINRLKDRVEFIKKAKDSLVGKISGAVGCYNALKLFIDRPKAFEKRVLELLGLKPAKCSTQIIPPEPTTDLIHGIISLMSIYANLADDMRNLQRTEINEVQEGFGKLQVGSSTMPQKRNPIGFENIKSFYKEFMPRMITVYLDSISEHQRDLTNSASQRFLVEILAACYIMTKKLQKLMQELKINRYAMKRNLMMQKDLILAEPLQLYLSYKGFKDAHEKVRQLCMKAYQQQKSLLELAKQDEEIKHLMKDFNLNVEDYIGLAKDFKI</sequence>
<dbReference type="GO" id="GO:0070626">
    <property type="term" value="F:(S)-2-(5-amino-1-(5-phospho-D-ribosyl)imidazole-4-carboxamido) succinate lyase (fumarate-forming) activity"/>
    <property type="evidence" value="ECO:0007669"/>
    <property type="project" value="TreeGrafter"/>
</dbReference>
<dbReference type="NCBIfam" id="TIGR00928">
    <property type="entry name" value="purB"/>
    <property type="match status" value="1"/>
</dbReference>
<evidence type="ECO:0000313" key="16">
    <source>
        <dbReference type="EMBL" id="RLG70995.1"/>
    </source>
</evidence>
<evidence type="ECO:0000256" key="6">
    <source>
        <dbReference type="ARBA" id="ARBA00017058"/>
    </source>
</evidence>
<evidence type="ECO:0000256" key="14">
    <source>
        <dbReference type="RuleBase" id="RU361172"/>
    </source>
</evidence>
<dbReference type="GO" id="GO:0044208">
    <property type="term" value="P:'de novo' AMP biosynthetic process"/>
    <property type="evidence" value="ECO:0007669"/>
    <property type="project" value="UniProtKB-UniPathway"/>
</dbReference>
<dbReference type="InterPro" id="IPR022761">
    <property type="entry name" value="Fumarate_lyase_N"/>
</dbReference>
<dbReference type="InterPro" id="IPR013539">
    <property type="entry name" value="PurB_C"/>
</dbReference>
<comment type="pathway">
    <text evidence="2 14">Purine metabolism; AMP biosynthesis via de novo pathway; AMP from IMP: step 2/2.</text>
</comment>
<evidence type="ECO:0000313" key="17">
    <source>
        <dbReference type="Proteomes" id="UP000278031"/>
    </source>
</evidence>
<keyword evidence="8 14" id="KW-0456">Lyase</keyword>
<name>A0A497JJB7_9ARCH</name>
<comment type="subunit">
    <text evidence="4">Homotetramer. Residues from neighboring subunits contribute catalytic and substrate-binding residues to each active site.</text>
</comment>
<dbReference type="PRINTS" id="PR00145">
    <property type="entry name" value="ARGSUCLYASE"/>
</dbReference>
<evidence type="ECO:0000259" key="15">
    <source>
        <dbReference type="SMART" id="SM00998"/>
    </source>
</evidence>
<dbReference type="Gene3D" id="1.10.275.10">
    <property type="entry name" value="Fumarase/aspartase (N-terminal domain)"/>
    <property type="match status" value="1"/>
</dbReference>
<evidence type="ECO:0000256" key="13">
    <source>
        <dbReference type="NCBIfam" id="TIGR00928"/>
    </source>
</evidence>
<dbReference type="InterPro" id="IPR019468">
    <property type="entry name" value="AdenyloSucc_lyase_C"/>
</dbReference>
<dbReference type="PRINTS" id="PR00149">
    <property type="entry name" value="FUMRATELYASE"/>
</dbReference>
<evidence type="ECO:0000256" key="7">
    <source>
        <dbReference type="ARBA" id="ARBA00022755"/>
    </source>
</evidence>
<dbReference type="InterPro" id="IPR020557">
    <property type="entry name" value="Fumarate_lyase_CS"/>
</dbReference>
<dbReference type="Proteomes" id="UP000278031">
    <property type="component" value="Unassembled WGS sequence"/>
</dbReference>
<comment type="function">
    <text evidence="10">Catalyzes two reactions in de novo purine nucleotide biosynthesis. Catalyzes the breakdown of 5-aminoimidazole- (N-succinylocarboxamide) ribotide (SAICAR or 2-[5-amino-1-(5-phospho-beta-D-ribosyl)imidazole-4-carboxamido]succinate) to 5-aminoimidazole-4-carboxamide ribotide (AICAR or 5-amino-1-(5-phospho-beta-D-ribosyl)imidazole-4-carboxamide) and fumarate, and of adenylosuccinate (ADS or N(6)-(1,2-dicarboxyethyl)-AMP) to adenosine monophosphate (AMP) and fumarate.</text>
</comment>
<dbReference type="GO" id="GO:0006189">
    <property type="term" value="P:'de novo' IMP biosynthetic process"/>
    <property type="evidence" value="ECO:0007669"/>
    <property type="project" value="UniProtKB-UniPathway"/>
</dbReference>
<dbReference type="InterPro" id="IPR024083">
    <property type="entry name" value="Fumarase/histidase_N"/>
</dbReference>
<comment type="catalytic activity">
    <reaction evidence="12">
        <text>N(6)-(1,2-dicarboxyethyl)-AMP = fumarate + AMP</text>
        <dbReference type="Rhea" id="RHEA:16853"/>
        <dbReference type="ChEBI" id="CHEBI:29806"/>
        <dbReference type="ChEBI" id="CHEBI:57567"/>
        <dbReference type="ChEBI" id="CHEBI:456215"/>
        <dbReference type="EC" id="4.3.2.2"/>
    </reaction>
    <physiologicalReaction direction="left-to-right" evidence="12">
        <dbReference type="Rhea" id="RHEA:16854"/>
    </physiologicalReaction>
</comment>
<dbReference type="SMART" id="SM00998">
    <property type="entry name" value="ADSL_C"/>
    <property type="match status" value="1"/>
</dbReference>
<protein>
    <recommendedName>
        <fullName evidence="6 13">Adenylosuccinate lyase</fullName>
        <shortName evidence="14">ASL</shortName>
        <ecNumber evidence="5 13">4.3.2.2</ecNumber>
    </recommendedName>
    <alternativeName>
        <fullName evidence="11 14">Adenylosuccinase</fullName>
    </alternativeName>
</protein>
<dbReference type="Pfam" id="PF08328">
    <property type="entry name" value="ASL_C"/>
    <property type="match status" value="1"/>
</dbReference>
<dbReference type="GO" id="GO:0005829">
    <property type="term" value="C:cytosol"/>
    <property type="evidence" value="ECO:0007669"/>
    <property type="project" value="TreeGrafter"/>
</dbReference>
<reference evidence="16 17" key="1">
    <citation type="submission" date="2018-06" db="EMBL/GenBank/DDBJ databases">
        <title>Extensive metabolic versatility and redundancy in microbially diverse, dynamic hydrothermal sediments.</title>
        <authorList>
            <person name="Dombrowski N."/>
            <person name="Teske A."/>
            <person name="Baker B.J."/>
        </authorList>
    </citation>
    <scope>NUCLEOTIDE SEQUENCE [LARGE SCALE GENOMIC DNA]</scope>
    <source>
        <strain evidence="16">B51_G17</strain>
    </source>
</reference>
<evidence type="ECO:0000256" key="4">
    <source>
        <dbReference type="ARBA" id="ARBA00011668"/>
    </source>
</evidence>
<feature type="domain" description="Adenylosuccinate lyase C-terminal" evidence="15">
    <location>
        <begin position="367"/>
        <end position="436"/>
    </location>
</feature>
<dbReference type="Pfam" id="PF00206">
    <property type="entry name" value="Lyase_1"/>
    <property type="match status" value="1"/>
</dbReference>
<evidence type="ECO:0000256" key="1">
    <source>
        <dbReference type="ARBA" id="ARBA00004706"/>
    </source>
</evidence>
<keyword evidence="7 14" id="KW-0658">Purine biosynthesis</keyword>
<dbReference type="UniPathway" id="UPA00075">
    <property type="reaction ID" value="UER00336"/>
</dbReference>
<comment type="similarity">
    <text evidence="3 14">Belongs to the lyase 1 family. Adenylosuccinate lyase subfamily.</text>
</comment>
<accession>A0A497JJB7</accession>
<dbReference type="SUPFAM" id="SSF48557">
    <property type="entry name" value="L-aspartase-like"/>
    <property type="match status" value="1"/>
</dbReference>
<dbReference type="CDD" id="cd01595">
    <property type="entry name" value="Adenylsuccinate_lyase_like"/>
    <property type="match status" value="1"/>
</dbReference>
<evidence type="ECO:0000256" key="8">
    <source>
        <dbReference type="ARBA" id="ARBA00023239"/>
    </source>
</evidence>
<dbReference type="PANTHER" id="PTHR43172:SF1">
    <property type="entry name" value="ADENYLOSUCCINATE LYASE"/>
    <property type="match status" value="1"/>
</dbReference>
<dbReference type="EMBL" id="QMWP01000017">
    <property type="protein sequence ID" value="RLG70995.1"/>
    <property type="molecule type" value="Genomic_DNA"/>
</dbReference>
<comment type="pathway">
    <text evidence="1 14">Purine metabolism; IMP biosynthesis via de novo pathway; 5-amino-1-(5-phospho-D-ribosyl)imidazole-4-carboxamide from 5-amino-1-(5-phospho-D-ribosyl)imidazole-4-carboxylate: step 2/2.</text>
</comment>
<evidence type="ECO:0000256" key="2">
    <source>
        <dbReference type="ARBA" id="ARBA00004734"/>
    </source>
</evidence>